<comment type="catalytic activity">
    <reaction evidence="3">
        <text>guanosine(966) in 16S rRNA + S-adenosyl-L-methionine = N(2)-methylguanosine(966) in 16S rRNA + S-adenosyl-L-homocysteine + H(+)</text>
        <dbReference type="Rhea" id="RHEA:23548"/>
        <dbReference type="Rhea" id="RHEA-COMP:10211"/>
        <dbReference type="Rhea" id="RHEA-COMP:10212"/>
        <dbReference type="ChEBI" id="CHEBI:15378"/>
        <dbReference type="ChEBI" id="CHEBI:57856"/>
        <dbReference type="ChEBI" id="CHEBI:59789"/>
        <dbReference type="ChEBI" id="CHEBI:74269"/>
        <dbReference type="ChEBI" id="CHEBI:74481"/>
        <dbReference type="EC" id="2.1.1.171"/>
    </reaction>
</comment>
<proteinExistence type="inferred from homology"/>
<gene>
    <name evidence="4" type="ORF">EDC45_1335</name>
</gene>
<dbReference type="RefSeq" id="WP_133544735.1">
    <property type="nucleotide sequence ID" value="NZ_SNYQ01000004.1"/>
</dbReference>
<dbReference type="Gene3D" id="3.40.50.150">
    <property type="entry name" value="Vaccinia Virus protein VP39"/>
    <property type="match status" value="1"/>
</dbReference>
<dbReference type="SUPFAM" id="SSF53335">
    <property type="entry name" value="S-adenosyl-L-methionine-dependent methyltransferases"/>
    <property type="match status" value="1"/>
</dbReference>
<dbReference type="Proteomes" id="UP000295657">
    <property type="component" value="Unassembled WGS sequence"/>
</dbReference>
<dbReference type="NCBIfam" id="TIGR00095">
    <property type="entry name" value="16S rRNA (guanine(966)-N(2))-methyltransferase RsmD"/>
    <property type="match status" value="1"/>
</dbReference>
<dbReference type="PANTHER" id="PTHR43542:SF1">
    <property type="entry name" value="METHYLTRANSFERASE"/>
    <property type="match status" value="1"/>
</dbReference>
<evidence type="ECO:0000256" key="3">
    <source>
        <dbReference type="PIRNR" id="PIRNR004553"/>
    </source>
</evidence>
<evidence type="ECO:0000313" key="4">
    <source>
        <dbReference type="EMBL" id="TDQ57688.1"/>
    </source>
</evidence>
<evidence type="ECO:0000313" key="5">
    <source>
        <dbReference type="Proteomes" id="UP000295657"/>
    </source>
</evidence>
<keyword evidence="3" id="KW-0949">S-adenosyl-L-methionine</keyword>
<dbReference type="InterPro" id="IPR004398">
    <property type="entry name" value="RNA_MeTrfase_RsmD"/>
</dbReference>
<dbReference type="PANTHER" id="PTHR43542">
    <property type="entry name" value="METHYLTRANSFERASE"/>
    <property type="match status" value="1"/>
</dbReference>
<keyword evidence="2 3" id="KW-0808">Transferase</keyword>
<evidence type="ECO:0000256" key="1">
    <source>
        <dbReference type="ARBA" id="ARBA00022603"/>
    </source>
</evidence>
<evidence type="ECO:0000256" key="2">
    <source>
        <dbReference type="ARBA" id="ARBA00022679"/>
    </source>
</evidence>
<dbReference type="InterPro" id="IPR029063">
    <property type="entry name" value="SAM-dependent_MTases_sf"/>
</dbReference>
<comment type="similarity">
    <text evidence="3">Belongs to the methyltransferase superfamily. RsmD family.</text>
</comment>
<keyword evidence="3" id="KW-0698">rRNA processing</keyword>
<name>A0A4R6VHI2_9PAST</name>
<comment type="function">
    <text evidence="3">Specifically methylates the guanine in position 966 of 16S rRNA in the assembled 30S particle.</text>
</comment>
<protein>
    <recommendedName>
        <fullName evidence="3">Ribosomal RNA small subunit methyltransferase D</fullName>
        <ecNumber evidence="3">2.1.1.171</ecNumber>
    </recommendedName>
</protein>
<accession>A0A4R6VHI2</accession>
<sequence>MKKNINSPLPATRGKGEVRIIAGHWRGRKLPVLNAPGLRPTGDRIKETLFNWLMPHIRDCTCLDAFSGSGSLGFEALSRGAKQVTFLERDKATAKQLQANLERLNCPPTQARVIQRDSLAFLAQAPNQMLFDLVFLDPPFHFGLAQQSADLLASYQWLNPEAFIYVETEKEADFRAPQQWALLKQKSAGQVCCRLFQYGITETEKGE</sequence>
<keyword evidence="1 3" id="KW-0489">Methyltransferase</keyword>
<dbReference type="PIRSF" id="PIRSF004553">
    <property type="entry name" value="CHP00095"/>
    <property type="match status" value="1"/>
</dbReference>
<dbReference type="EMBL" id="SNYQ01000004">
    <property type="protein sequence ID" value="TDQ57688.1"/>
    <property type="molecule type" value="Genomic_DNA"/>
</dbReference>
<reference evidence="4 5" key="1">
    <citation type="submission" date="2019-03" db="EMBL/GenBank/DDBJ databases">
        <title>Genomic Encyclopedia of Type Strains, Phase IV (KMG-IV): sequencing the most valuable type-strain genomes for metagenomic binning, comparative biology and taxonomic classification.</title>
        <authorList>
            <person name="Goeker M."/>
        </authorList>
    </citation>
    <scope>NUCLEOTIDE SEQUENCE [LARGE SCALE GENOMIC DNA]</scope>
    <source>
        <strain evidence="4 5">DSM 28403</strain>
    </source>
</reference>
<dbReference type="EC" id="2.1.1.171" evidence="3"/>
<dbReference type="OrthoDB" id="9803017at2"/>
<dbReference type="AlphaFoldDB" id="A0A4R6VHI2"/>
<dbReference type="Pfam" id="PF03602">
    <property type="entry name" value="Cons_hypoth95"/>
    <property type="match status" value="1"/>
</dbReference>
<keyword evidence="5" id="KW-1185">Reference proteome</keyword>
<comment type="caution">
    <text evidence="4">The sequence shown here is derived from an EMBL/GenBank/DDBJ whole genome shotgun (WGS) entry which is preliminary data.</text>
</comment>
<dbReference type="CDD" id="cd02440">
    <property type="entry name" value="AdoMet_MTases"/>
    <property type="match status" value="1"/>
</dbReference>
<organism evidence="4 5">
    <name type="scientific">Mesocricetibacter intestinalis</name>
    <dbReference type="NCBI Taxonomy" id="1521930"/>
    <lineage>
        <taxon>Bacteria</taxon>
        <taxon>Pseudomonadati</taxon>
        <taxon>Pseudomonadota</taxon>
        <taxon>Gammaproteobacteria</taxon>
        <taxon>Pasteurellales</taxon>
        <taxon>Pasteurellaceae</taxon>
        <taxon>Mesocricetibacter</taxon>
    </lineage>
</organism>
<dbReference type="GO" id="GO:0052913">
    <property type="term" value="F:16S rRNA (guanine(966)-N(2))-methyltransferase activity"/>
    <property type="evidence" value="ECO:0007669"/>
    <property type="project" value="UniProtKB-EC"/>
</dbReference>